<dbReference type="PANTHER" id="PTHR21472">
    <property type="entry name" value="ENDONUCLEASE DOMAIN-CONTAINING 1 PROTEIN ENDOD1"/>
    <property type="match status" value="1"/>
</dbReference>
<evidence type="ECO:0000259" key="2">
    <source>
        <dbReference type="SMART" id="SM00477"/>
    </source>
</evidence>
<protein>
    <submittedName>
        <fullName evidence="4">ENDD1 protein</fullName>
    </submittedName>
</protein>
<dbReference type="GO" id="GO:0003676">
    <property type="term" value="F:nucleic acid binding"/>
    <property type="evidence" value="ECO:0007669"/>
    <property type="project" value="InterPro"/>
</dbReference>
<organism evidence="4 5">
    <name type="scientific">Motacilla alba</name>
    <name type="common">White wagtail</name>
    <name type="synonym">Pied wagtail</name>
    <dbReference type="NCBI Taxonomy" id="45807"/>
    <lineage>
        <taxon>Eukaryota</taxon>
        <taxon>Metazoa</taxon>
        <taxon>Chordata</taxon>
        <taxon>Craniata</taxon>
        <taxon>Vertebrata</taxon>
        <taxon>Euteleostomi</taxon>
        <taxon>Archelosauria</taxon>
        <taxon>Archosauria</taxon>
        <taxon>Dinosauria</taxon>
        <taxon>Saurischia</taxon>
        <taxon>Theropoda</taxon>
        <taxon>Coelurosauria</taxon>
        <taxon>Aves</taxon>
        <taxon>Neognathae</taxon>
        <taxon>Neoaves</taxon>
        <taxon>Telluraves</taxon>
        <taxon>Australaves</taxon>
        <taxon>Passeriformes</taxon>
        <taxon>Passeroidea</taxon>
        <taxon>Motacillidae</taxon>
        <taxon>Motacilla</taxon>
    </lineage>
</organism>
<feature type="domain" description="ENPP1-3/EXOG-like endonuclease/phosphodiesterase" evidence="2">
    <location>
        <begin position="57"/>
        <end position="267"/>
    </location>
</feature>
<feature type="non-terminal residue" evidence="4">
    <location>
        <position position="1"/>
    </location>
</feature>
<feature type="non-terminal residue" evidence="4">
    <location>
        <position position="275"/>
    </location>
</feature>
<gene>
    <name evidence="4" type="primary">Endod1_1</name>
    <name evidence="4" type="ORF">MOTALB_R10083</name>
</gene>
<reference evidence="4 5" key="1">
    <citation type="submission" date="2019-09" db="EMBL/GenBank/DDBJ databases">
        <title>Bird 10,000 Genomes (B10K) Project - Family phase.</title>
        <authorList>
            <person name="Zhang G."/>
        </authorList>
    </citation>
    <scope>NUCLEOTIDE SEQUENCE [LARGE SCALE GENOMIC DNA]</scope>
    <source>
        <strain evidence="4">B10K-DU-001-75</strain>
        <tissue evidence="4">Muscle</tissue>
    </source>
</reference>
<dbReference type="InterPro" id="IPR001604">
    <property type="entry name" value="Endo_G_ENPP1-like_dom"/>
</dbReference>
<sequence length="275" mass="31071">MLGLLLLQVLASCLWLGHSEVVKSYISCPQFFYLGLPPNDVLKPNNPAWICQRLNNSYHYATLYDRDRRIPVYSAYKYRPGSGKRPDVPWMVEPQLIGENNLKEMMDDVSLRYYHKFTLDQIKESQAVPGDYTQLKGLDRGHLCPNGHMENILSRAATFTQTNVVPQDRLLNNGKWSTYEFDTMKEMSKGCKNTFVITGAVPGNTFVSSGRVNRPSHIWSAACCVVDKNPVKAWGAIAENNKNEVENITLGELENRLTSLYNGTVTLFSAACPRQ</sequence>
<dbReference type="InterPro" id="IPR044929">
    <property type="entry name" value="DNA/RNA_non-sp_Endonuclease_sf"/>
</dbReference>
<dbReference type="GO" id="GO:0046872">
    <property type="term" value="F:metal ion binding"/>
    <property type="evidence" value="ECO:0007669"/>
    <property type="project" value="InterPro"/>
</dbReference>
<feature type="chain" id="PRO_5029506946" evidence="1">
    <location>
        <begin position="20"/>
        <end position="275"/>
    </location>
</feature>
<dbReference type="EMBL" id="VXBE01000772">
    <property type="protein sequence ID" value="NWR97020.1"/>
    <property type="molecule type" value="Genomic_DNA"/>
</dbReference>
<dbReference type="InterPro" id="IPR020821">
    <property type="entry name" value="ENPP1-3/EXOG-like_nuc-like"/>
</dbReference>
<dbReference type="Proteomes" id="UP000532252">
    <property type="component" value="Unassembled WGS sequence"/>
</dbReference>
<comment type="caution">
    <text evidence="4">The sequence shown here is derived from an EMBL/GenBank/DDBJ whole genome shotgun (WGS) entry which is preliminary data.</text>
</comment>
<dbReference type="PANTHER" id="PTHR21472:SF26">
    <property type="entry name" value="ENDONUCLEASE DOMAIN CONTAINING 1"/>
    <property type="match status" value="1"/>
</dbReference>
<evidence type="ECO:0000313" key="5">
    <source>
        <dbReference type="Proteomes" id="UP000532252"/>
    </source>
</evidence>
<dbReference type="SUPFAM" id="SSF54060">
    <property type="entry name" value="His-Me finger endonucleases"/>
    <property type="match status" value="1"/>
</dbReference>
<evidence type="ECO:0000259" key="3">
    <source>
        <dbReference type="SMART" id="SM00892"/>
    </source>
</evidence>
<dbReference type="InterPro" id="IPR044925">
    <property type="entry name" value="His-Me_finger_sf"/>
</dbReference>
<dbReference type="AlphaFoldDB" id="A0A7K5BMK9"/>
<dbReference type="Gene3D" id="3.40.570.10">
    <property type="entry name" value="Extracellular Endonuclease, subunit A"/>
    <property type="match status" value="1"/>
</dbReference>
<evidence type="ECO:0000256" key="1">
    <source>
        <dbReference type="SAM" id="SignalP"/>
    </source>
</evidence>
<feature type="domain" description="DNA/RNA non-specific endonuclease/pyrophosphatase/phosphodiesterase" evidence="3">
    <location>
        <begin position="56"/>
        <end position="268"/>
    </location>
</feature>
<proteinExistence type="predicted"/>
<dbReference type="GO" id="GO:0016787">
    <property type="term" value="F:hydrolase activity"/>
    <property type="evidence" value="ECO:0007669"/>
    <property type="project" value="InterPro"/>
</dbReference>
<keyword evidence="1" id="KW-0732">Signal</keyword>
<evidence type="ECO:0000313" key="4">
    <source>
        <dbReference type="EMBL" id="NWR97020.1"/>
    </source>
</evidence>
<accession>A0A7K5BMK9</accession>
<keyword evidence="5" id="KW-1185">Reference proteome</keyword>
<feature type="signal peptide" evidence="1">
    <location>
        <begin position="1"/>
        <end position="19"/>
    </location>
</feature>
<name>A0A7K5BMK9_MOTAL</name>
<dbReference type="InterPro" id="IPR039015">
    <property type="entry name" value="ENDOD1"/>
</dbReference>
<dbReference type="Pfam" id="PF01223">
    <property type="entry name" value="Endonuclease_NS"/>
    <property type="match status" value="1"/>
</dbReference>
<dbReference type="SMART" id="SM00892">
    <property type="entry name" value="Endonuclease_NS"/>
    <property type="match status" value="1"/>
</dbReference>
<dbReference type="SMART" id="SM00477">
    <property type="entry name" value="NUC"/>
    <property type="match status" value="1"/>
</dbReference>